<sequence length="399" mass="46033">MTSSAILGPLSNLHEMQAQLVESLTPEEAAHQYHPELGSLNWQFGQAVYQELHWLRLIVAGDDDLSKRVAHLFTPGQLSIEEQCSQLPPTDHLLNWAAEIRDDHLMRLANPATLPDHPLLANERLQWFLLQEQAKRYETMLLLLNQRSLQIDTSDYQVTQILKAAVPHWETKELSRGHYRVGARDLAAAYDNELPAQAVELTSFRIALDPVSNTEFLAFMEAEGYQNPDLWDETGRYWLENHPIDHPEYWRQDTMGNWYAMGVNGPSDLPPNEPISGINRHEAQAFANWVSSLGGKFEGAVLQHEYQWEIAVRTGVIKNQGRAWEWCSNPFHPYPDFQPFPARETSEADFDERHFTQRGGSLHTQRVLRRPSLRDRARPEQRFQLVGLRLVFPPLHEWT</sequence>
<dbReference type="InterPro" id="IPR016187">
    <property type="entry name" value="CTDL_fold"/>
</dbReference>
<dbReference type="InterPro" id="IPR034660">
    <property type="entry name" value="DinB/YfiT-like"/>
</dbReference>
<reference evidence="2 3" key="1">
    <citation type="journal article" date="2018" name="ISME J.">
        <title>Endosymbiont genomes yield clues of tubeworm success.</title>
        <authorList>
            <person name="Li Y."/>
            <person name="Liles M.R."/>
            <person name="Halanych K.M."/>
        </authorList>
    </citation>
    <scope>NUCLEOTIDE SEQUENCE [LARGE SCALE GENOMIC DNA]</scope>
    <source>
        <strain evidence="2">A1462</strain>
    </source>
</reference>
<dbReference type="SUPFAM" id="SSF56436">
    <property type="entry name" value="C-type lectin-like"/>
    <property type="match status" value="1"/>
</dbReference>
<dbReference type="Pfam" id="PF03781">
    <property type="entry name" value="FGE-sulfatase"/>
    <property type="match status" value="1"/>
</dbReference>
<protein>
    <submittedName>
        <fullName evidence="2">Ergothioneine biosynthesis protein EgtB</fullName>
    </submittedName>
</protein>
<comment type="caution">
    <text evidence="2">The sequence shown here is derived from an EMBL/GenBank/DDBJ whole genome shotgun (WGS) entry which is preliminary data.</text>
</comment>
<evidence type="ECO:0000313" key="3">
    <source>
        <dbReference type="Proteomes" id="UP000254771"/>
    </source>
</evidence>
<dbReference type="InterPro" id="IPR005532">
    <property type="entry name" value="SUMF_dom"/>
</dbReference>
<dbReference type="AlphaFoldDB" id="A0A370DC03"/>
<keyword evidence="3" id="KW-1185">Reference proteome</keyword>
<dbReference type="InterPro" id="IPR042095">
    <property type="entry name" value="SUMF_sf"/>
</dbReference>
<evidence type="ECO:0000313" key="2">
    <source>
        <dbReference type="EMBL" id="RDH82100.1"/>
    </source>
</evidence>
<dbReference type="Proteomes" id="UP000254771">
    <property type="component" value="Unassembled WGS sequence"/>
</dbReference>
<dbReference type="EMBL" id="QFXE01000021">
    <property type="protein sequence ID" value="RDH82100.1"/>
    <property type="molecule type" value="Genomic_DNA"/>
</dbReference>
<dbReference type="Gene3D" id="3.90.1580.10">
    <property type="entry name" value="paralog of FGE (formylglycine-generating enzyme)"/>
    <property type="match status" value="2"/>
</dbReference>
<feature type="domain" description="Sulfatase-modifying factor enzyme-like" evidence="1">
    <location>
        <begin position="175"/>
        <end position="316"/>
    </location>
</feature>
<evidence type="ECO:0000259" key="1">
    <source>
        <dbReference type="Pfam" id="PF03781"/>
    </source>
</evidence>
<dbReference type="PANTHER" id="PTHR23150">
    <property type="entry name" value="SULFATASE MODIFYING FACTOR 1, 2"/>
    <property type="match status" value="1"/>
</dbReference>
<accession>A0A370DC03</accession>
<name>A0A370DC03_9GAMM</name>
<gene>
    <name evidence="2" type="ORF">DIZ78_16910</name>
</gene>
<organism evidence="2 3">
    <name type="scientific">endosymbiont of Escarpia spicata</name>
    <dbReference type="NCBI Taxonomy" id="2200908"/>
    <lineage>
        <taxon>Bacteria</taxon>
        <taxon>Pseudomonadati</taxon>
        <taxon>Pseudomonadota</taxon>
        <taxon>Gammaproteobacteria</taxon>
        <taxon>sulfur-oxidizing symbionts</taxon>
    </lineage>
</organism>
<proteinExistence type="predicted"/>
<dbReference type="InterPro" id="IPR051043">
    <property type="entry name" value="Sulfatase_Mod_Factor_Kinase"/>
</dbReference>
<dbReference type="SUPFAM" id="SSF109854">
    <property type="entry name" value="DinB/YfiT-like putative metalloenzymes"/>
    <property type="match status" value="1"/>
</dbReference>